<evidence type="ECO:0000313" key="9">
    <source>
        <dbReference type="Proteomes" id="UP000239241"/>
    </source>
</evidence>
<evidence type="ECO:0000256" key="3">
    <source>
        <dbReference type="ARBA" id="ARBA00022722"/>
    </source>
</evidence>
<sequence length="66" mass="7487">MKDAKRSEVEAFLRAQGYSVKRDKGPHTFWAKKDCPSIPLPRHTTTSAGVLRSIEKSIGFVPDEWK</sequence>
<dbReference type="AlphaFoldDB" id="A0A2S5VNY0"/>
<dbReference type="Pfam" id="PF07927">
    <property type="entry name" value="HicA_toxin"/>
    <property type="match status" value="1"/>
</dbReference>
<protein>
    <submittedName>
        <fullName evidence="8">Type II toxin-antitoxin system HicA family toxin</fullName>
    </submittedName>
</protein>
<dbReference type="InterPro" id="IPR012933">
    <property type="entry name" value="HicA_mRNA_interferase"/>
</dbReference>
<evidence type="ECO:0000256" key="7">
    <source>
        <dbReference type="ARBA" id="ARBA00023016"/>
    </source>
</evidence>
<evidence type="ECO:0000256" key="4">
    <source>
        <dbReference type="ARBA" id="ARBA00022759"/>
    </source>
</evidence>
<organism evidence="8 9">
    <name type="scientific">Clavibacter michiganensis</name>
    <dbReference type="NCBI Taxonomy" id="28447"/>
    <lineage>
        <taxon>Bacteria</taxon>
        <taxon>Bacillati</taxon>
        <taxon>Actinomycetota</taxon>
        <taxon>Actinomycetes</taxon>
        <taxon>Micrococcales</taxon>
        <taxon>Microbacteriaceae</taxon>
        <taxon>Clavibacter</taxon>
    </lineage>
</organism>
<keyword evidence="5" id="KW-0378">Hydrolase</keyword>
<dbReference type="GO" id="GO:0016787">
    <property type="term" value="F:hydrolase activity"/>
    <property type="evidence" value="ECO:0007669"/>
    <property type="project" value="UniProtKB-KW"/>
</dbReference>
<dbReference type="RefSeq" id="WP_104291211.1">
    <property type="nucleotide sequence ID" value="NZ_PSXY01000034.1"/>
</dbReference>
<keyword evidence="2" id="KW-1277">Toxin-antitoxin system</keyword>
<dbReference type="InterPro" id="IPR038570">
    <property type="entry name" value="HicA_sf"/>
</dbReference>
<evidence type="ECO:0000256" key="1">
    <source>
        <dbReference type="ARBA" id="ARBA00006620"/>
    </source>
</evidence>
<gene>
    <name evidence="8" type="ORF">C5E16_14300</name>
</gene>
<evidence type="ECO:0000256" key="6">
    <source>
        <dbReference type="ARBA" id="ARBA00022884"/>
    </source>
</evidence>
<name>A0A2S5VNY0_9MICO</name>
<evidence type="ECO:0000256" key="5">
    <source>
        <dbReference type="ARBA" id="ARBA00022801"/>
    </source>
</evidence>
<comment type="caution">
    <text evidence="8">The sequence shown here is derived from an EMBL/GenBank/DDBJ whole genome shotgun (WGS) entry which is preliminary data.</text>
</comment>
<evidence type="ECO:0000256" key="2">
    <source>
        <dbReference type="ARBA" id="ARBA00022649"/>
    </source>
</evidence>
<dbReference type="SUPFAM" id="SSF54786">
    <property type="entry name" value="YcfA/nrd intein domain"/>
    <property type="match status" value="1"/>
</dbReference>
<keyword evidence="4" id="KW-0255">Endonuclease</keyword>
<dbReference type="GO" id="GO:0004519">
    <property type="term" value="F:endonuclease activity"/>
    <property type="evidence" value="ECO:0007669"/>
    <property type="project" value="UniProtKB-KW"/>
</dbReference>
<proteinExistence type="inferred from homology"/>
<dbReference type="Gene3D" id="3.30.920.30">
    <property type="entry name" value="Hypothetical protein"/>
    <property type="match status" value="1"/>
</dbReference>
<comment type="similarity">
    <text evidence="1">Belongs to the HicA mRNA interferase family.</text>
</comment>
<keyword evidence="6" id="KW-0694">RNA-binding</keyword>
<dbReference type="Proteomes" id="UP000239241">
    <property type="component" value="Unassembled WGS sequence"/>
</dbReference>
<keyword evidence="7" id="KW-0346">Stress response</keyword>
<reference evidence="8 9" key="1">
    <citation type="submission" date="2018-02" db="EMBL/GenBank/DDBJ databases">
        <title>Bacteriophage NCPPB3778 and a type I-E CRISPR drive the evolution of the US Biological Select Agent, Rathayibacter toxicus.</title>
        <authorList>
            <person name="Davis E.W.II."/>
            <person name="Tabima J.F."/>
            <person name="Weisberg A.J."/>
            <person name="Lopes L.D."/>
            <person name="Wiseman M.S."/>
            <person name="Wiseman M.S."/>
            <person name="Pupko T."/>
            <person name="Belcher M.S."/>
            <person name="Sechler A.J."/>
            <person name="Tancos M.A."/>
            <person name="Schroeder B.K."/>
            <person name="Murray T.D."/>
            <person name="Luster D.G."/>
            <person name="Schneider W.L."/>
            <person name="Rogers E."/>
            <person name="Andreote F.D."/>
            <person name="Grunwald N.J."/>
            <person name="Putnam M.L."/>
            <person name="Chang J.H."/>
        </authorList>
    </citation>
    <scope>NUCLEOTIDE SEQUENCE [LARGE SCALE GENOMIC DNA]</scope>
    <source>
        <strain evidence="8 9">AY1B3</strain>
    </source>
</reference>
<accession>A0A2S5VNY0</accession>
<evidence type="ECO:0000313" key="8">
    <source>
        <dbReference type="EMBL" id="PPF64727.1"/>
    </source>
</evidence>
<dbReference type="EMBL" id="PSXY01000034">
    <property type="protein sequence ID" value="PPF64727.1"/>
    <property type="molecule type" value="Genomic_DNA"/>
</dbReference>
<keyword evidence="3" id="KW-0540">Nuclease</keyword>
<dbReference type="GO" id="GO:0003729">
    <property type="term" value="F:mRNA binding"/>
    <property type="evidence" value="ECO:0007669"/>
    <property type="project" value="InterPro"/>
</dbReference>